<reference evidence="2 3" key="1">
    <citation type="submission" date="2020-04" db="EMBL/GenBank/DDBJ databases">
        <title>MicrobeNet Type strains.</title>
        <authorList>
            <person name="Nicholson A.C."/>
        </authorList>
    </citation>
    <scope>NUCLEOTIDE SEQUENCE [LARGE SCALE GENOMIC DNA]</scope>
    <source>
        <strain evidence="2 3">JCM 3332</strain>
    </source>
</reference>
<sequence length="689" mass="71268">MAPDFYRALTDPRTVAIVGASNTPGKTTARPLGYLREHGWDGEVYPVNPTRETVLGERAWPSLSALPTIPDHVLILTGADAAVAAVRECAELGVPVATVIADGFLPTDADGRRRRTELAQIVAGSSLRLLGPSSLGIANLPRRMALTGNAAFADDSLPSGDIFVASQSGSALGALLSRGAEMGLGFASMVSTGNELDLSLGEICRSAVDDPQVAGFALFLENLTHAEDLADFARLAAERGKPVVAYKLGRSDAGARLSVSHTGALAGDDTVAEAFLTSLGIARVRTFEALLESQHLARRIPVADTPARPRVGVVSTTGGGGAMIVDALADRGAILTGPSAETAARLADLGVHTHGGALIDLTLAGTKYATIKAVLEVLLDAPEFDAVVAVPGSSARFTPEVSVAPIIECADRGTPLAAFVVPAAPDALAMLRAKGVSAFRTPESCADAIAATFARHAPVRTPVAVPPAGVEPMPLDENDSYALLEELGVEVAPREVVRLDDLPAELPIPGPVAVKLLDATVAHKSELGGVVLGVEDAPGLAAAATRIRETAEQRRPGLTVDRVLVQQMTSGVAEALIGFRRDPDVGPVVLVAAGGVLTELYRDSAVRPAPVDPATARAMIDEVIAFRAVAGYRGLPRGDLDALAHAVSAVSQLALRHPVVAEAELNPVLIRADGVVAVDAVASYYPEER</sequence>
<dbReference type="Gene3D" id="3.40.50.720">
    <property type="entry name" value="NAD(P)-binding Rossmann-like Domain"/>
    <property type="match status" value="1"/>
</dbReference>
<dbReference type="Gene3D" id="3.40.50.261">
    <property type="entry name" value="Succinyl-CoA synthetase domains"/>
    <property type="match status" value="2"/>
</dbReference>
<evidence type="ECO:0000259" key="1">
    <source>
        <dbReference type="SMART" id="SM00881"/>
    </source>
</evidence>
<dbReference type="InterPro" id="IPR016102">
    <property type="entry name" value="Succinyl-CoA_synth-like"/>
</dbReference>
<comment type="caution">
    <text evidence="2">The sequence shown here is derived from an EMBL/GenBank/DDBJ whole genome shotgun (WGS) entry which is preliminary data.</text>
</comment>
<dbReference type="EMBL" id="JAAXOT010000012">
    <property type="protein sequence ID" value="NKY58982.1"/>
    <property type="molecule type" value="Genomic_DNA"/>
</dbReference>
<dbReference type="AlphaFoldDB" id="A0A846YNF3"/>
<dbReference type="InterPro" id="IPR032875">
    <property type="entry name" value="Succ_CoA_lig_flav_dom"/>
</dbReference>
<organism evidence="2 3">
    <name type="scientific">Nocardia flavorosea</name>
    <dbReference type="NCBI Taxonomy" id="53429"/>
    <lineage>
        <taxon>Bacteria</taxon>
        <taxon>Bacillati</taxon>
        <taxon>Actinomycetota</taxon>
        <taxon>Actinomycetes</taxon>
        <taxon>Mycobacteriales</taxon>
        <taxon>Nocardiaceae</taxon>
        <taxon>Nocardia</taxon>
    </lineage>
</organism>
<dbReference type="InterPro" id="IPR036291">
    <property type="entry name" value="NAD(P)-bd_dom_sf"/>
</dbReference>
<dbReference type="SUPFAM" id="SSF56059">
    <property type="entry name" value="Glutathione synthetase ATP-binding domain-like"/>
    <property type="match status" value="1"/>
</dbReference>
<dbReference type="SMART" id="SM00881">
    <property type="entry name" value="CoA_binding"/>
    <property type="match status" value="1"/>
</dbReference>
<accession>A0A846YNF3</accession>
<keyword evidence="3" id="KW-1185">Reference proteome</keyword>
<dbReference type="SUPFAM" id="SSF51735">
    <property type="entry name" value="NAD(P)-binding Rossmann-fold domains"/>
    <property type="match status" value="1"/>
</dbReference>
<protein>
    <submittedName>
        <fullName evidence="2">Acetate--CoA ligase family protein</fullName>
    </submittedName>
</protein>
<dbReference type="RefSeq" id="WP_062979716.1">
    <property type="nucleotide sequence ID" value="NZ_JAAXOT010000012.1"/>
</dbReference>
<dbReference type="Pfam" id="PF13380">
    <property type="entry name" value="CoA_binding_2"/>
    <property type="match status" value="1"/>
</dbReference>
<dbReference type="InterPro" id="IPR003781">
    <property type="entry name" value="CoA-bd"/>
</dbReference>
<dbReference type="Pfam" id="PF13549">
    <property type="entry name" value="ATP-grasp_5"/>
    <property type="match status" value="1"/>
</dbReference>
<dbReference type="GO" id="GO:0016874">
    <property type="term" value="F:ligase activity"/>
    <property type="evidence" value="ECO:0007669"/>
    <property type="project" value="UniProtKB-KW"/>
</dbReference>
<proteinExistence type="predicted"/>
<feature type="domain" description="CoA-binding" evidence="1">
    <location>
        <begin position="9"/>
        <end position="104"/>
    </location>
</feature>
<gene>
    <name evidence="2" type="ORF">HGA15_23090</name>
</gene>
<dbReference type="Pfam" id="PF13607">
    <property type="entry name" value="Succ_CoA_lig"/>
    <property type="match status" value="1"/>
</dbReference>
<evidence type="ECO:0000313" key="2">
    <source>
        <dbReference type="EMBL" id="NKY58982.1"/>
    </source>
</evidence>
<keyword evidence="2" id="KW-0436">Ligase</keyword>
<dbReference type="Proteomes" id="UP000570678">
    <property type="component" value="Unassembled WGS sequence"/>
</dbReference>
<evidence type="ECO:0000313" key="3">
    <source>
        <dbReference type="Proteomes" id="UP000570678"/>
    </source>
</evidence>
<name>A0A846YNF3_9NOCA</name>
<dbReference type="GO" id="GO:0005524">
    <property type="term" value="F:ATP binding"/>
    <property type="evidence" value="ECO:0007669"/>
    <property type="project" value="InterPro"/>
</dbReference>
<dbReference type="PANTHER" id="PTHR42793:SF4">
    <property type="entry name" value="BLL6376 PROTEIN"/>
    <property type="match status" value="1"/>
</dbReference>
<dbReference type="PANTHER" id="PTHR42793">
    <property type="entry name" value="COA BINDING DOMAIN CONTAINING PROTEIN"/>
    <property type="match status" value="1"/>
</dbReference>
<dbReference type="SUPFAM" id="SSF52210">
    <property type="entry name" value="Succinyl-CoA synthetase domains"/>
    <property type="match status" value="2"/>
</dbReference>
<dbReference type="InterPro" id="IPR013815">
    <property type="entry name" value="ATP_grasp_subdomain_1"/>
</dbReference>
<dbReference type="Gene3D" id="3.30.470.20">
    <property type="entry name" value="ATP-grasp fold, B domain"/>
    <property type="match status" value="1"/>
</dbReference>
<dbReference type="Gene3D" id="3.30.1490.20">
    <property type="entry name" value="ATP-grasp fold, A domain"/>
    <property type="match status" value="1"/>
</dbReference>